<keyword evidence="1" id="KW-0812">Transmembrane</keyword>
<keyword evidence="1" id="KW-0472">Membrane</keyword>
<name>A0A9Q0S991_9DIPT</name>
<dbReference type="PANTHER" id="PTHR34009:SF2">
    <property type="entry name" value="PROTEIN STAR"/>
    <property type="match status" value="1"/>
</dbReference>
<reference evidence="3" key="1">
    <citation type="submission" date="2022-07" db="EMBL/GenBank/DDBJ databases">
        <authorList>
            <person name="Trinca V."/>
            <person name="Uliana J.V.C."/>
            <person name="Torres T.T."/>
            <person name="Ward R.J."/>
            <person name="Monesi N."/>
        </authorList>
    </citation>
    <scope>NUCLEOTIDE SEQUENCE</scope>
    <source>
        <strain evidence="3">HSMRA1968</strain>
        <tissue evidence="3">Whole embryos</tissue>
    </source>
</reference>
<dbReference type="InterPro" id="IPR029063">
    <property type="entry name" value="SAM-dependent_MTases_sf"/>
</dbReference>
<evidence type="ECO:0000259" key="2">
    <source>
        <dbReference type="Pfam" id="PF05050"/>
    </source>
</evidence>
<feature type="domain" description="Methyltransferase FkbM" evidence="2">
    <location>
        <begin position="138"/>
        <end position="265"/>
    </location>
</feature>
<evidence type="ECO:0000256" key="1">
    <source>
        <dbReference type="SAM" id="Phobius"/>
    </source>
</evidence>
<evidence type="ECO:0000313" key="4">
    <source>
        <dbReference type="Proteomes" id="UP001151699"/>
    </source>
</evidence>
<dbReference type="GO" id="GO:0016197">
    <property type="term" value="P:endosomal transport"/>
    <property type="evidence" value="ECO:0007669"/>
    <property type="project" value="TreeGrafter"/>
</dbReference>
<dbReference type="Pfam" id="PF05050">
    <property type="entry name" value="Methyltransf_21"/>
    <property type="match status" value="1"/>
</dbReference>
<dbReference type="GO" id="GO:0005886">
    <property type="term" value="C:plasma membrane"/>
    <property type="evidence" value="ECO:0007669"/>
    <property type="project" value="TreeGrafter"/>
</dbReference>
<feature type="transmembrane region" description="Helical" evidence="1">
    <location>
        <begin position="14"/>
        <end position="34"/>
    </location>
</feature>
<dbReference type="Gene3D" id="3.40.50.150">
    <property type="entry name" value="Vaccinia Virus protein VP39"/>
    <property type="match status" value="1"/>
</dbReference>
<dbReference type="GO" id="GO:0006888">
    <property type="term" value="P:endoplasmic reticulum to Golgi vesicle-mediated transport"/>
    <property type="evidence" value="ECO:0007669"/>
    <property type="project" value="TreeGrafter"/>
</dbReference>
<organism evidence="3 4">
    <name type="scientific">Pseudolycoriella hygida</name>
    <dbReference type="NCBI Taxonomy" id="35572"/>
    <lineage>
        <taxon>Eukaryota</taxon>
        <taxon>Metazoa</taxon>
        <taxon>Ecdysozoa</taxon>
        <taxon>Arthropoda</taxon>
        <taxon>Hexapoda</taxon>
        <taxon>Insecta</taxon>
        <taxon>Pterygota</taxon>
        <taxon>Neoptera</taxon>
        <taxon>Endopterygota</taxon>
        <taxon>Diptera</taxon>
        <taxon>Nematocera</taxon>
        <taxon>Sciaroidea</taxon>
        <taxon>Sciaridae</taxon>
        <taxon>Pseudolycoriella</taxon>
    </lineage>
</organism>
<keyword evidence="1" id="KW-1133">Transmembrane helix</keyword>
<dbReference type="AlphaFoldDB" id="A0A9Q0S991"/>
<gene>
    <name evidence="3" type="primary">S</name>
    <name evidence="3" type="ORF">Bhyg_05305</name>
</gene>
<dbReference type="EMBL" id="WJQU01000001">
    <property type="protein sequence ID" value="KAJ6650062.1"/>
    <property type="molecule type" value="Genomic_DNA"/>
</dbReference>
<dbReference type="GO" id="GO:0005794">
    <property type="term" value="C:Golgi apparatus"/>
    <property type="evidence" value="ECO:0007669"/>
    <property type="project" value="TreeGrafter"/>
</dbReference>
<dbReference type="GO" id="GO:0031902">
    <property type="term" value="C:late endosome membrane"/>
    <property type="evidence" value="ECO:0007669"/>
    <property type="project" value="TreeGrafter"/>
</dbReference>
<evidence type="ECO:0000313" key="3">
    <source>
        <dbReference type="EMBL" id="KAJ6650062.1"/>
    </source>
</evidence>
<feature type="non-terminal residue" evidence="3">
    <location>
        <position position="1"/>
    </location>
</feature>
<dbReference type="Proteomes" id="UP001151699">
    <property type="component" value="Chromosome A"/>
</dbReference>
<keyword evidence="4" id="KW-1185">Reference proteome</keyword>
<proteinExistence type="predicted"/>
<comment type="caution">
    <text evidence="3">The sequence shown here is derived from an EMBL/GenBank/DDBJ whole genome shotgun (WGS) entry which is preliminary data.</text>
</comment>
<dbReference type="InterPro" id="IPR053202">
    <property type="entry name" value="EGF_Rcpt_Signaling_Reg"/>
</dbReference>
<dbReference type="PANTHER" id="PTHR34009">
    <property type="entry name" value="PROTEIN STAR"/>
    <property type="match status" value="1"/>
</dbReference>
<dbReference type="OrthoDB" id="6357215at2759"/>
<sequence length="307" mass="35433">MHSGNVGPSPLRQLLPLLSCLMSFASVLAVLVIYMDTTEIRHQQFRLNMSRDYELYGVPQDDPTLLKFVREIHMKKYPMAFLKNMAPGIINLTDRHELASEIADLIGKYLNKRKNGFFVQSLPWTSRNMMTAPWLSDTLKWGGLIVEPDPQQYFELRKENARRNDVQVVHACLSSTGYPKEITIHHEGETHDVKINSLIDEDSGFRTRVKCFPLYTLMLAVNHTKIDVLSLGCQGQELQILETVPFDRVTITVITIHLEDYFRYESSADLYVQNVTTYLKTKSYKLVKQLHQNYIFQLNGCDKNKCP</sequence>
<dbReference type="GO" id="GO:0005789">
    <property type="term" value="C:endoplasmic reticulum membrane"/>
    <property type="evidence" value="ECO:0007669"/>
    <property type="project" value="TreeGrafter"/>
</dbReference>
<dbReference type="InterPro" id="IPR006342">
    <property type="entry name" value="FkbM_mtfrase"/>
</dbReference>
<accession>A0A9Q0S991</accession>
<protein>
    <submittedName>
        <fullName evidence="3">Protein Star</fullName>
    </submittedName>
</protein>